<dbReference type="Proteomes" id="UP001190700">
    <property type="component" value="Unassembled WGS sequence"/>
</dbReference>
<evidence type="ECO:0000256" key="1">
    <source>
        <dbReference type="SAM" id="Phobius"/>
    </source>
</evidence>
<comment type="caution">
    <text evidence="2">The sequence shown here is derived from an EMBL/GenBank/DDBJ whole genome shotgun (WGS) entry which is preliminary data.</text>
</comment>
<name>A0AAE0BDW4_9CHLO</name>
<protein>
    <submittedName>
        <fullName evidence="2">Uncharacterized protein</fullName>
    </submittedName>
</protein>
<organism evidence="2 3">
    <name type="scientific">Cymbomonas tetramitiformis</name>
    <dbReference type="NCBI Taxonomy" id="36881"/>
    <lineage>
        <taxon>Eukaryota</taxon>
        <taxon>Viridiplantae</taxon>
        <taxon>Chlorophyta</taxon>
        <taxon>Pyramimonadophyceae</taxon>
        <taxon>Pyramimonadales</taxon>
        <taxon>Pyramimonadaceae</taxon>
        <taxon>Cymbomonas</taxon>
    </lineage>
</organism>
<evidence type="ECO:0000313" key="2">
    <source>
        <dbReference type="EMBL" id="KAK3234180.1"/>
    </source>
</evidence>
<gene>
    <name evidence="2" type="ORF">CYMTET_55557</name>
</gene>
<feature type="transmembrane region" description="Helical" evidence="1">
    <location>
        <begin position="120"/>
        <end position="141"/>
    </location>
</feature>
<accession>A0AAE0BDW4</accession>
<keyword evidence="1" id="KW-0812">Transmembrane</keyword>
<dbReference type="AlphaFoldDB" id="A0AAE0BDW4"/>
<evidence type="ECO:0000313" key="3">
    <source>
        <dbReference type="Proteomes" id="UP001190700"/>
    </source>
</evidence>
<keyword evidence="3" id="KW-1185">Reference proteome</keyword>
<dbReference type="EMBL" id="LGRX02035548">
    <property type="protein sequence ID" value="KAK3234180.1"/>
    <property type="molecule type" value="Genomic_DNA"/>
</dbReference>
<keyword evidence="1" id="KW-1133">Transmembrane helix</keyword>
<reference evidence="2 3" key="1">
    <citation type="journal article" date="2015" name="Genome Biol. Evol.">
        <title>Comparative Genomics of a Bacterivorous Green Alga Reveals Evolutionary Causalities and Consequences of Phago-Mixotrophic Mode of Nutrition.</title>
        <authorList>
            <person name="Burns J.A."/>
            <person name="Paasch A."/>
            <person name="Narechania A."/>
            <person name="Kim E."/>
        </authorList>
    </citation>
    <scope>NUCLEOTIDE SEQUENCE [LARGE SCALE GENOMIC DNA]</scope>
    <source>
        <strain evidence="2 3">PLY_AMNH</strain>
    </source>
</reference>
<sequence>MKKAALGVRGGLNGYRTGAAKDGRPPVGFDKAEMRALPRLQAVFQDAANCGPDAFAAAIEVHGSPAVLTAGGAAAELDMSACGFSVPAEGGAGYGTLAARLSRRPRSCPPRVCRSTVRPLSVALMCILPPAAAAITVGWGAV</sequence>
<proteinExistence type="predicted"/>
<keyword evidence="1" id="KW-0472">Membrane</keyword>